<dbReference type="Pfam" id="PF14237">
    <property type="entry name" value="GYF_2"/>
    <property type="match status" value="1"/>
</dbReference>
<feature type="domain" description="GYF" evidence="2">
    <location>
        <begin position="2"/>
        <end position="47"/>
    </location>
</feature>
<dbReference type="AlphaFoldDB" id="A0A1Y2K5M7"/>
<dbReference type="InterPro" id="IPR025640">
    <property type="entry name" value="GYF_2"/>
</dbReference>
<evidence type="ECO:0000256" key="1">
    <source>
        <dbReference type="SAM" id="MobiDB-lite"/>
    </source>
</evidence>
<organism evidence="3 4">
    <name type="scientific">Magnetofaba australis IT-1</name>
    <dbReference type="NCBI Taxonomy" id="1434232"/>
    <lineage>
        <taxon>Bacteria</taxon>
        <taxon>Pseudomonadati</taxon>
        <taxon>Pseudomonadota</taxon>
        <taxon>Magnetococcia</taxon>
        <taxon>Magnetococcales</taxon>
        <taxon>Magnetococcaceae</taxon>
        <taxon>Magnetofaba</taxon>
    </lineage>
</organism>
<sequence length="70" mass="7184">MIQGAQQGPYNLDGVRQWVASGQVNGDTLAWMPGLPQWTPASQIPALATLFSAPPPLPPSAGGPPPLPNG</sequence>
<reference evidence="3 4" key="1">
    <citation type="journal article" date="2016" name="BMC Genomics">
        <title>Combined genomic and structural analyses of a cultured magnetotactic bacterium reveals its niche adaptation to a dynamic environment.</title>
        <authorList>
            <person name="Araujo A.C."/>
            <person name="Morillo V."/>
            <person name="Cypriano J."/>
            <person name="Teixeira L.C."/>
            <person name="Leao P."/>
            <person name="Lyra S."/>
            <person name="Almeida L.G."/>
            <person name="Bazylinski D.A."/>
            <person name="Vasconcellos A.T."/>
            <person name="Abreu F."/>
            <person name="Lins U."/>
        </authorList>
    </citation>
    <scope>NUCLEOTIDE SEQUENCE [LARGE SCALE GENOMIC DNA]</scope>
    <source>
        <strain evidence="3 4">IT-1</strain>
    </source>
</reference>
<dbReference type="EMBL" id="LVJN01000019">
    <property type="protein sequence ID" value="OSM04293.1"/>
    <property type="molecule type" value="Genomic_DNA"/>
</dbReference>
<evidence type="ECO:0000313" key="3">
    <source>
        <dbReference type="EMBL" id="OSM04293.1"/>
    </source>
</evidence>
<accession>A0A1Y2K5M7</accession>
<evidence type="ECO:0000313" key="4">
    <source>
        <dbReference type="Proteomes" id="UP000194003"/>
    </source>
</evidence>
<proteinExistence type="predicted"/>
<gene>
    <name evidence="3" type="ORF">MAIT1_04167</name>
</gene>
<protein>
    <recommendedName>
        <fullName evidence="2">GYF domain-containing protein</fullName>
    </recommendedName>
</protein>
<dbReference type="STRING" id="1434232.MAIT1_04167"/>
<evidence type="ECO:0000259" key="2">
    <source>
        <dbReference type="Pfam" id="PF14237"/>
    </source>
</evidence>
<feature type="region of interest" description="Disordered" evidence="1">
    <location>
        <begin position="50"/>
        <end position="70"/>
    </location>
</feature>
<dbReference type="Proteomes" id="UP000194003">
    <property type="component" value="Unassembled WGS sequence"/>
</dbReference>
<comment type="caution">
    <text evidence="3">The sequence shown here is derived from an EMBL/GenBank/DDBJ whole genome shotgun (WGS) entry which is preliminary data.</text>
</comment>
<name>A0A1Y2K5M7_9PROT</name>
<feature type="compositionally biased region" description="Pro residues" evidence="1">
    <location>
        <begin position="53"/>
        <end position="70"/>
    </location>
</feature>
<keyword evidence="4" id="KW-1185">Reference proteome</keyword>